<evidence type="ECO:0000256" key="1">
    <source>
        <dbReference type="SAM" id="Phobius"/>
    </source>
</evidence>
<accession>A0AAV9GFD5</accession>
<feature type="transmembrane region" description="Helical" evidence="1">
    <location>
        <begin position="87"/>
        <end position="106"/>
    </location>
</feature>
<dbReference type="AlphaFoldDB" id="A0AAV9GFD5"/>
<reference evidence="2" key="1">
    <citation type="journal article" date="2023" name="Mol. Phylogenet. Evol.">
        <title>Genome-scale phylogeny and comparative genomics of the fungal order Sordariales.</title>
        <authorList>
            <person name="Hensen N."/>
            <person name="Bonometti L."/>
            <person name="Westerberg I."/>
            <person name="Brannstrom I.O."/>
            <person name="Guillou S."/>
            <person name="Cros-Aarteil S."/>
            <person name="Calhoun S."/>
            <person name="Haridas S."/>
            <person name="Kuo A."/>
            <person name="Mondo S."/>
            <person name="Pangilinan J."/>
            <person name="Riley R."/>
            <person name="LaButti K."/>
            <person name="Andreopoulos B."/>
            <person name="Lipzen A."/>
            <person name="Chen C."/>
            <person name="Yan M."/>
            <person name="Daum C."/>
            <person name="Ng V."/>
            <person name="Clum A."/>
            <person name="Steindorff A."/>
            <person name="Ohm R.A."/>
            <person name="Martin F."/>
            <person name="Silar P."/>
            <person name="Natvig D.O."/>
            <person name="Lalanne C."/>
            <person name="Gautier V."/>
            <person name="Ament-Velasquez S.L."/>
            <person name="Kruys A."/>
            <person name="Hutchinson M.I."/>
            <person name="Powell A.J."/>
            <person name="Barry K."/>
            <person name="Miller A.N."/>
            <person name="Grigoriev I.V."/>
            <person name="Debuchy R."/>
            <person name="Gladieux P."/>
            <person name="Hiltunen Thoren M."/>
            <person name="Johannesson H."/>
        </authorList>
    </citation>
    <scope>NUCLEOTIDE SEQUENCE</scope>
    <source>
        <strain evidence="2">PSN243</strain>
    </source>
</reference>
<comment type="caution">
    <text evidence="2">The sequence shown here is derived from an EMBL/GenBank/DDBJ whole genome shotgun (WGS) entry which is preliminary data.</text>
</comment>
<keyword evidence="1" id="KW-1133">Transmembrane helix</keyword>
<dbReference type="EMBL" id="MU865954">
    <property type="protein sequence ID" value="KAK4446844.1"/>
    <property type="molecule type" value="Genomic_DNA"/>
</dbReference>
<reference evidence="2" key="2">
    <citation type="submission" date="2023-05" db="EMBL/GenBank/DDBJ databases">
        <authorList>
            <consortium name="Lawrence Berkeley National Laboratory"/>
            <person name="Steindorff A."/>
            <person name="Hensen N."/>
            <person name="Bonometti L."/>
            <person name="Westerberg I."/>
            <person name="Brannstrom I.O."/>
            <person name="Guillou S."/>
            <person name="Cros-Aarteil S."/>
            <person name="Calhoun S."/>
            <person name="Haridas S."/>
            <person name="Kuo A."/>
            <person name="Mondo S."/>
            <person name="Pangilinan J."/>
            <person name="Riley R."/>
            <person name="Labutti K."/>
            <person name="Andreopoulos B."/>
            <person name="Lipzen A."/>
            <person name="Chen C."/>
            <person name="Yanf M."/>
            <person name="Daum C."/>
            <person name="Ng V."/>
            <person name="Clum A."/>
            <person name="Ohm R."/>
            <person name="Martin F."/>
            <person name="Silar P."/>
            <person name="Natvig D."/>
            <person name="Lalanne C."/>
            <person name="Gautier V."/>
            <person name="Ament-Velasquez S.L."/>
            <person name="Kruys A."/>
            <person name="Hutchinson M.I."/>
            <person name="Powell A.J."/>
            <person name="Barry K."/>
            <person name="Miller A.N."/>
            <person name="Grigoriev I.V."/>
            <person name="Debuchy R."/>
            <person name="Gladieux P."/>
            <person name="Thoren M.H."/>
            <person name="Johannesson H."/>
        </authorList>
    </citation>
    <scope>NUCLEOTIDE SEQUENCE</scope>
    <source>
        <strain evidence="2">PSN243</strain>
    </source>
</reference>
<sequence>MSLRANDKPTMAPISAFNCTACNTPAAGIIGRHVPEAEFMVVVGTLFPLLAYPFLPQHEVNPGEDLTNWGGVDGWERSIQICPATQLFFIHAPNFFLLFLHFIYYFECTEWKAREKSLDYTNIPLWVVYLNLICLSGIDPGKMNTAPRRHQTMADFKRPAACTMTFLLFEVLRRLSVTFARATGSWTLGIVIALVVEWFGLCTVGHAVVEPAEHAIRACLYRFMTRNVKAWTWLPQNGTTEDACCIFRTPGLLGFLEGCFSGFAVKDGQQRDLKLTMLVYR</sequence>
<organism evidence="2 3">
    <name type="scientific">Podospora aff. communis PSN243</name>
    <dbReference type="NCBI Taxonomy" id="3040156"/>
    <lineage>
        <taxon>Eukaryota</taxon>
        <taxon>Fungi</taxon>
        <taxon>Dikarya</taxon>
        <taxon>Ascomycota</taxon>
        <taxon>Pezizomycotina</taxon>
        <taxon>Sordariomycetes</taxon>
        <taxon>Sordariomycetidae</taxon>
        <taxon>Sordariales</taxon>
        <taxon>Podosporaceae</taxon>
        <taxon>Podospora</taxon>
    </lineage>
</organism>
<keyword evidence="1" id="KW-0472">Membrane</keyword>
<keyword evidence="3" id="KW-1185">Reference proteome</keyword>
<protein>
    <submittedName>
        <fullName evidence="2">Uncharacterized protein</fullName>
    </submittedName>
</protein>
<evidence type="ECO:0000313" key="3">
    <source>
        <dbReference type="Proteomes" id="UP001321760"/>
    </source>
</evidence>
<feature type="transmembrane region" description="Helical" evidence="1">
    <location>
        <begin position="159"/>
        <end position="180"/>
    </location>
</feature>
<feature type="transmembrane region" description="Helical" evidence="1">
    <location>
        <begin position="186"/>
        <end position="209"/>
    </location>
</feature>
<gene>
    <name evidence="2" type="ORF">QBC34DRAFT_468981</name>
</gene>
<feature type="transmembrane region" description="Helical" evidence="1">
    <location>
        <begin position="118"/>
        <end position="138"/>
    </location>
</feature>
<keyword evidence="1" id="KW-0812">Transmembrane</keyword>
<dbReference type="Proteomes" id="UP001321760">
    <property type="component" value="Unassembled WGS sequence"/>
</dbReference>
<proteinExistence type="predicted"/>
<name>A0AAV9GFD5_9PEZI</name>
<evidence type="ECO:0000313" key="2">
    <source>
        <dbReference type="EMBL" id="KAK4446844.1"/>
    </source>
</evidence>